<dbReference type="Pfam" id="PF00135">
    <property type="entry name" value="COesterase"/>
    <property type="match status" value="1"/>
</dbReference>
<reference evidence="3" key="2">
    <citation type="submission" date="2017-02" db="UniProtKB">
        <authorList>
            <consortium name="WormBaseParasite"/>
        </authorList>
    </citation>
    <scope>IDENTIFICATION</scope>
</reference>
<dbReference type="InterPro" id="IPR002018">
    <property type="entry name" value="CarbesteraseB"/>
</dbReference>
<sequence>MEAQPPSRIEVGIQPRKGFHSSQSGNLLFVPNFDGDFFPKPMDELRRESPRKQIMLLGDYAITVGVMRYVQKMTEYGNEVYFYCFEYYNPDGFGVFRFLLPFKGATHCSEIRYILGKGVFSKFKPSNNDLKMLDMMTDFFTNFAKNG</sequence>
<evidence type="ECO:0000313" key="3">
    <source>
        <dbReference type="WBParaSite" id="ACAC_0000564801-mRNA-1"/>
    </source>
</evidence>
<accession>A0A0K0D6F3</accession>
<protein>
    <submittedName>
        <fullName evidence="3">COesterase domain-containing protein</fullName>
    </submittedName>
</protein>
<evidence type="ECO:0000259" key="1">
    <source>
        <dbReference type="Pfam" id="PF00135"/>
    </source>
</evidence>
<proteinExistence type="predicted"/>
<evidence type="ECO:0000313" key="2">
    <source>
        <dbReference type="Proteomes" id="UP000035642"/>
    </source>
</evidence>
<reference evidence="2" key="1">
    <citation type="submission" date="2012-09" db="EMBL/GenBank/DDBJ databases">
        <authorList>
            <person name="Martin A.A."/>
        </authorList>
    </citation>
    <scope>NUCLEOTIDE SEQUENCE</scope>
</reference>
<dbReference type="AlphaFoldDB" id="A0A0K0D6F3"/>
<dbReference type="PANTHER" id="PTHR45029">
    <property type="entry name" value="CARBOXYLIC ESTER HYDROLASE-RELATED"/>
    <property type="match status" value="1"/>
</dbReference>
<dbReference type="InterPro" id="IPR029058">
    <property type="entry name" value="AB_hydrolase_fold"/>
</dbReference>
<dbReference type="Proteomes" id="UP000035642">
    <property type="component" value="Unassembled WGS sequence"/>
</dbReference>
<dbReference type="SUPFAM" id="SSF53474">
    <property type="entry name" value="alpha/beta-Hydrolases"/>
    <property type="match status" value="1"/>
</dbReference>
<feature type="domain" description="Carboxylesterase type B" evidence="1">
    <location>
        <begin position="53"/>
        <end position="147"/>
    </location>
</feature>
<dbReference type="Gene3D" id="3.40.50.1820">
    <property type="entry name" value="alpha/beta hydrolase"/>
    <property type="match status" value="1"/>
</dbReference>
<dbReference type="STRING" id="6313.A0A0K0D6F3"/>
<dbReference type="PANTHER" id="PTHR45029:SF6">
    <property type="entry name" value="CARBOXYLIC ESTER HYDROLASE"/>
    <property type="match status" value="1"/>
</dbReference>
<name>A0A0K0D6F3_ANGCA</name>
<dbReference type="WBParaSite" id="ACAC_0000564801-mRNA-1">
    <property type="protein sequence ID" value="ACAC_0000564801-mRNA-1"/>
    <property type="gene ID" value="ACAC_0000564801"/>
</dbReference>
<organism evidence="2 3">
    <name type="scientific">Angiostrongylus cantonensis</name>
    <name type="common">Rat lungworm</name>
    <dbReference type="NCBI Taxonomy" id="6313"/>
    <lineage>
        <taxon>Eukaryota</taxon>
        <taxon>Metazoa</taxon>
        <taxon>Ecdysozoa</taxon>
        <taxon>Nematoda</taxon>
        <taxon>Chromadorea</taxon>
        <taxon>Rhabditida</taxon>
        <taxon>Rhabditina</taxon>
        <taxon>Rhabditomorpha</taxon>
        <taxon>Strongyloidea</taxon>
        <taxon>Metastrongylidae</taxon>
        <taxon>Angiostrongylus</taxon>
    </lineage>
</organism>
<dbReference type="InterPro" id="IPR043187">
    <property type="entry name" value="CM06B1-like"/>
</dbReference>
<keyword evidence="2" id="KW-1185">Reference proteome</keyword>